<keyword evidence="2" id="KW-0150">Chloroplast</keyword>
<dbReference type="Gene3D" id="3.30.70.1860">
    <property type="entry name" value="Uncharacterised protein family Ycf54"/>
    <property type="match status" value="1"/>
</dbReference>
<dbReference type="Pfam" id="PF10674">
    <property type="entry name" value="Ycf54"/>
    <property type="match status" value="1"/>
</dbReference>
<organism evidence="2 3">
    <name type="scientific">Galdieria partita</name>
    <dbReference type="NCBI Taxonomy" id="83374"/>
    <lineage>
        <taxon>Eukaryota</taxon>
        <taxon>Rhodophyta</taxon>
        <taxon>Bangiophyceae</taxon>
        <taxon>Galdieriales</taxon>
        <taxon>Galdieriaceae</taxon>
        <taxon>Galdieria</taxon>
    </lineage>
</organism>
<evidence type="ECO:0000313" key="2">
    <source>
        <dbReference type="EMBL" id="BDE17647.1"/>
    </source>
</evidence>
<dbReference type="AlphaFoldDB" id="A0A9C7C9Z2"/>
<dbReference type="OrthoDB" id="5200at2759"/>
<dbReference type="InterPro" id="IPR019616">
    <property type="entry name" value="Ycf54"/>
</dbReference>
<dbReference type="EMBL" id="AP025529">
    <property type="protein sequence ID" value="BDE17647.1"/>
    <property type="molecule type" value="Genomic_DNA"/>
</dbReference>
<dbReference type="PANTHER" id="PTHR35319">
    <property type="match status" value="1"/>
</dbReference>
<evidence type="ECO:0000313" key="3">
    <source>
        <dbReference type="Proteomes" id="UP001061958"/>
    </source>
</evidence>
<accession>A0A9C7C9Z2</accession>
<comment type="similarity">
    <text evidence="1">Belongs to the ycf54 family.</text>
</comment>
<gene>
    <name evidence="2" type="primary">ycf54</name>
    <name evidence="2" type="ORF">GpartN1_CHLp141</name>
</gene>
<proteinExistence type="inferred from homology"/>
<sequence>MQNLNKKYMNTYYILMANKNFIFNYEPVEEVIRERYEGYKNKNLNFKLITEDDKKFFSLREIKNIKKLIPNEAIAIVSNDYEFIDWLKLRLTYVIKDQIETDLVLI</sequence>
<dbReference type="InterPro" id="IPR038409">
    <property type="entry name" value="Ycf54-like_sf"/>
</dbReference>
<dbReference type="Proteomes" id="UP001061958">
    <property type="component" value="Chloroplast Pltd"/>
</dbReference>
<name>A0A9C7C9Z2_9RHOD</name>
<evidence type="ECO:0000256" key="1">
    <source>
        <dbReference type="ARBA" id="ARBA00043978"/>
    </source>
</evidence>
<keyword evidence="2" id="KW-0934">Plastid</keyword>
<keyword evidence="3" id="KW-1185">Reference proteome</keyword>
<geneLocation type="chloroplast" evidence="2"/>
<protein>
    <submittedName>
        <fullName evidence="2">Uncharacterized protein</fullName>
    </submittedName>
</protein>
<reference evidence="2" key="1">
    <citation type="journal article" date="2022" name="Proc. Natl. Acad. Sci. U.S.A.">
        <title>Life cycle and functional genomics of the unicellular red alga Galdieria for elucidating algal and plant evolution and industrial use.</title>
        <authorList>
            <person name="Hirooka S."/>
            <person name="Itabashi T."/>
            <person name="Ichinose T.M."/>
            <person name="Onuma R."/>
            <person name="Fujiwara T."/>
            <person name="Yamashita S."/>
            <person name="Jong L.W."/>
            <person name="Tomita R."/>
            <person name="Iwane A.H."/>
            <person name="Miyagishima S.Y."/>
        </authorList>
    </citation>
    <scope>NUCLEOTIDE SEQUENCE</scope>
    <source>
        <strain evidence="2">NBRC 102759</strain>
    </source>
</reference>
<dbReference type="PANTHER" id="PTHR35319:SF2">
    <property type="entry name" value="YCF54"/>
    <property type="match status" value="1"/>
</dbReference>